<dbReference type="InterPro" id="IPR000225">
    <property type="entry name" value="Armadillo"/>
</dbReference>
<proteinExistence type="predicted"/>
<dbReference type="InterPro" id="IPR016024">
    <property type="entry name" value="ARM-type_fold"/>
</dbReference>
<dbReference type="SUPFAM" id="SSF48371">
    <property type="entry name" value="ARM repeat"/>
    <property type="match status" value="1"/>
</dbReference>
<feature type="region of interest" description="Disordered" evidence="1">
    <location>
        <begin position="409"/>
        <end position="450"/>
    </location>
</feature>
<sequence>MKVARLIPCPQADLLNIILRLLLNLSFDRDIRAQIIRIGLLPKLVDLIDDENQRLICLCLLYHLSMDDRTKGYFTYTKCNQQLMKMIIDCKEERLEPEVIALAINLALNPGCAEQLCDYKHGKGLKLLMKRAYKYKDSLIMKMIRNISSHASPDIKSQFISYVGPLGETLVTEKDEVFLTEVVGTLANLTIPDIDYQALMDEYGLVEWIKSKLKPNSADVELTLNVVVLVGTLCADDACAEVLAKSDIIQILIELLHAQQEDDEIVLQICYVFYQLCFHKSTRNVIIKKTEAPAYLIDLMQDKNKEVRRVCDMTLEIISECDPDWASRIKLARFRNHNQTWLETIEGQQVSYEDDEPTPINNTGPYGFDPMAFGDQDDYLDQFGYNDADEFPLDGRESPDMNHWNSINSGGEMDIDSKPFLKSEPTNTNNRNTNRSGTNNTIMKRRGVYE</sequence>
<dbReference type="GO" id="GO:0019894">
    <property type="term" value="F:kinesin binding"/>
    <property type="evidence" value="ECO:0007669"/>
    <property type="project" value="InterPro"/>
</dbReference>
<name>A0A814XPY8_9BILA</name>
<comment type="caution">
    <text evidence="2">The sequence shown here is derived from an EMBL/GenBank/DDBJ whole genome shotgun (WGS) entry which is preliminary data.</text>
</comment>
<evidence type="ECO:0008006" key="6">
    <source>
        <dbReference type="Google" id="ProtNLM"/>
    </source>
</evidence>
<dbReference type="GO" id="GO:0035869">
    <property type="term" value="C:ciliary transition zone"/>
    <property type="evidence" value="ECO:0007669"/>
    <property type="project" value="TreeGrafter"/>
</dbReference>
<keyword evidence="5" id="KW-1185">Reference proteome</keyword>
<evidence type="ECO:0000313" key="5">
    <source>
        <dbReference type="Proteomes" id="UP000663870"/>
    </source>
</evidence>
<dbReference type="GO" id="GO:0005930">
    <property type="term" value="C:axoneme"/>
    <property type="evidence" value="ECO:0007669"/>
    <property type="project" value="TreeGrafter"/>
</dbReference>
<evidence type="ECO:0000313" key="4">
    <source>
        <dbReference type="Proteomes" id="UP000663854"/>
    </source>
</evidence>
<evidence type="ECO:0000313" key="2">
    <source>
        <dbReference type="EMBL" id="CAF1216902.1"/>
    </source>
</evidence>
<dbReference type="GO" id="GO:0007018">
    <property type="term" value="P:microtubule-based movement"/>
    <property type="evidence" value="ECO:0007669"/>
    <property type="project" value="TreeGrafter"/>
</dbReference>
<dbReference type="GO" id="GO:0016939">
    <property type="term" value="C:kinesin II complex"/>
    <property type="evidence" value="ECO:0007669"/>
    <property type="project" value="TreeGrafter"/>
</dbReference>
<dbReference type="SMART" id="SM01297">
    <property type="entry name" value="KAP"/>
    <property type="match status" value="1"/>
</dbReference>
<protein>
    <recommendedName>
        <fullName evidence="6">Kinesin-associated protein 3</fullName>
    </recommendedName>
</protein>
<accession>A0A814XPY8</accession>
<dbReference type="EMBL" id="CAJNOH010001432">
    <property type="protein sequence ID" value="CAF1216902.1"/>
    <property type="molecule type" value="Genomic_DNA"/>
</dbReference>
<dbReference type="PANTHER" id="PTHR15605">
    <property type="entry name" value="KINESIN-ASSOCIATED PROTEINS"/>
    <property type="match status" value="1"/>
</dbReference>
<gene>
    <name evidence="3" type="ORF">JXQ802_LOCUS40093</name>
    <name evidence="2" type="ORF">PYM288_LOCUS25671</name>
</gene>
<dbReference type="Gene3D" id="1.25.10.10">
    <property type="entry name" value="Leucine-rich Repeat Variant"/>
    <property type="match status" value="1"/>
</dbReference>
<evidence type="ECO:0000256" key="1">
    <source>
        <dbReference type="SAM" id="MobiDB-lite"/>
    </source>
</evidence>
<dbReference type="InterPro" id="IPR008658">
    <property type="entry name" value="KAP3"/>
</dbReference>
<dbReference type="SMART" id="SM00185">
    <property type="entry name" value="ARM"/>
    <property type="match status" value="2"/>
</dbReference>
<dbReference type="Proteomes" id="UP000663870">
    <property type="component" value="Unassembled WGS sequence"/>
</dbReference>
<dbReference type="AlphaFoldDB" id="A0A814XPY8"/>
<evidence type="ECO:0000313" key="3">
    <source>
        <dbReference type="EMBL" id="CAF1495232.1"/>
    </source>
</evidence>
<dbReference type="PANTHER" id="PTHR15605:SF2">
    <property type="entry name" value="KINESIN-ASSOCIATED PROTEIN 3"/>
    <property type="match status" value="1"/>
</dbReference>
<dbReference type="InterPro" id="IPR011989">
    <property type="entry name" value="ARM-like"/>
</dbReference>
<feature type="compositionally biased region" description="Low complexity" evidence="1">
    <location>
        <begin position="426"/>
        <end position="441"/>
    </location>
</feature>
<reference evidence="2" key="1">
    <citation type="submission" date="2021-02" db="EMBL/GenBank/DDBJ databases">
        <authorList>
            <person name="Nowell W R."/>
        </authorList>
    </citation>
    <scope>NUCLEOTIDE SEQUENCE</scope>
</reference>
<dbReference type="GO" id="GO:0044782">
    <property type="term" value="P:cilium organization"/>
    <property type="evidence" value="ECO:0007669"/>
    <property type="project" value="TreeGrafter"/>
</dbReference>
<organism evidence="2 4">
    <name type="scientific">Rotaria sordida</name>
    <dbReference type="NCBI Taxonomy" id="392033"/>
    <lineage>
        <taxon>Eukaryota</taxon>
        <taxon>Metazoa</taxon>
        <taxon>Spiralia</taxon>
        <taxon>Gnathifera</taxon>
        <taxon>Rotifera</taxon>
        <taxon>Eurotatoria</taxon>
        <taxon>Bdelloidea</taxon>
        <taxon>Philodinida</taxon>
        <taxon>Philodinidae</taxon>
        <taxon>Rotaria</taxon>
    </lineage>
</organism>
<dbReference type="EMBL" id="CAJNOL010002385">
    <property type="protein sequence ID" value="CAF1495232.1"/>
    <property type="molecule type" value="Genomic_DNA"/>
</dbReference>
<dbReference type="Pfam" id="PF05804">
    <property type="entry name" value="KAP"/>
    <property type="match status" value="1"/>
</dbReference>
<dbReference type="Proteomes" id="UP000663854">
    <property type="component" value="Unassembled WGS sequence"/>
</dbReference>